<evidence type="ECO:0000313" key="3">
    <source>
        <dbReference type="EMBL" id="JAC28240.1"/>
    </source>
</evidence>
<reference evidence="3" key="1">
    <citation type="submission" date="2014-03" db="EMBL/GenBank/DDBJ databases">
        <title>The sialotranscriptome of Amblyomma triste, Amblyomma parvum and Amblyomma cajennense ticks, uncovered by 454-based RNA-seq.</title>
        <authorList>
            <person name="Garcia G.R."/>
            <person name="Gardinassi L.G."/>
            <person name="Ribeiro J.M."/>
            <person name="Anatriello E."/>
            <person name="Ferreira B.R."/>
            <person name="Moreira H.N."/>
            <person name="Mafra C."/>
            <person name="Olegario M.M."/>
            <person name="Szabo P.J."/>
            <person name="Miranda-Santos I.K."/>
            <person name="Maruyama S.R."/>
        </authorList>
    </citation>
    <scope>NUCLEOTIDE SEQUENCE</scope>
    <source>
        <strain evidence="3">Mato Grasso do Sul</strain>
        <tissue evidence="3">Salivary glands</tissue>
    </source>
</reference>
<feature type="chain" id="PRO_5005404206" evidence="2">
    <location>
        <begin position="21"/>
        <end position="248"/>
    </location>
</feature>
<feature type="compositionally biased region" description="Pro residues" evidence="1">
    <location>
        <begin position="197"/>
        <end position="217"/>
    </location>
</feature>
<feature type="signal peptide" evidence="2">
    <location>
        <begin position="1"/>
        <end position="20"/>
    </location>
</feature>
<feature type="compositionally biased region" description="Pro residues" evidence="1">
    <location>
        <begin position="100"/>
        <end position="109"/>
    </location>
</feature>
<proteinExistence type="evidence at transcript level"/>
<accession>A0A023G5R5</accession>
<keyword evidence="2" id="KW-0732">Signal</keyword>
<dbReference type="AlphaFoldDB" id="A0A023G5R5"/>
<dbReference type="EMBL" id="GBBM01007178">
    <property type="protein sequence ID" value="JAC28240.1"/>
    <property type="molecule type" value="mRNA"/>
</dbReference>
<sequence>MTRVVCVMLFGLLCVCIVRAMYVNQYQVLCGGPCNPSSSHHYCEIGCVCYRRADNPEQGTCGSPSAPIPPSHWDSRQTQTPNPKPGPAPRRSYSYQSLPPWKPDLPPRPASLGSRPLVTRGGPPGARPQFPVPGVSAANLSPPRLQSPGPHPLPQMPSVASARLAQGAKVPWQTPQSPIHAGSQPNSPVRGSREASPRPPTPVSPPRHPLPPVPVPQPALQSNPRLGSPARVTSPEEPEERPYLQIIK</sequence>
<evidence type="ECO:0000256" key="1">
    <source>
        <dbReference type="SAM" id="MobiDB-lite"/>
    </source>
</evidence>
<feature type="region of interest" description="Disordered" evidence="1">
    <location>
        <begin position="59"/>
        <end position="248"/>
    </location>
</feature>
<evidence type="ECO:0000256" key="2">
    <source>
        <dbReference type="SAM" id="SignalP"/>
    </source>
</evidence>
<name>A0A023G5R5_AMBTT</name>
<feature type="compositionally biased region" description="Polar residues" evidence="1">
    <location>
        <begin position="173"/>
        <end position="189"/>
    </location>
</feature>
<organism evidence="3">
    <name type="scientific">Amblyomma triste</name>
    <name type="common">Neotropical tick</name>
    <dbReference type="NCBI Taxonomy" id="251400"/>
    <lineage>
        <taxon>Eukaryota</taxon>
        <taxon>Metazoa</taxon>
        <taxon>Ecdysozoa</taxon>
        <taxon>Arthropoda</taxon>
        <taxon>Chelicerata</taxon>
        <taxon>Arachnida</taxon>
        <taxon>Acari</taxon>
        <taxon>Parasitiformes</taxon>
        <taxon>Ixodida</taxon>
        <taxon>Ixodoidea</taxon>
        <taxon>Ixodidae</taxon>
        <taxon>Amblyomminae</taxon>
        <taxon>Amblyomma</taxon>
    </lineage>
</organism>
<protein>
    <submittedName>
        <fullName evidence="3">Putative structural constituent of cell wall</fullName>
    </submittedName>
</protein>